<dbReference type="GO" id="GO:0007096">
    <property type="term" value="P:regulation of exit from mitosis"/>
    <property type="evidence" value="ECO:0007669"/>
    <property type="project" value="TreeGrafter"/>
</dbReference>
<keyword evidence="2 6" id="KW-0812">Transmembrane</keyword>
<dbReference type="EMBL" id="KQ085974">
    <property type="protein sequence ID" value="KLO12588.1"/>
    <property type="molecule type" value="Genomic_DNA"/>
</dbReference>
<reference evidence="7 8" key="1">
    <citation type="submission" date="2015-04" db="EMBL/GenBank/DDBJ databases">
        <title>Complete genome sequence of Schizopora paradoxa KUC8140, a cosmopolitan wood degrader in East Asia.</title>
        <authorList>
            <consortium name="DOE Joint Genome Institute"/>
            <person name="Min B."/>
            <person name="Park H."/>
            <person name="Jang Y."/>
            <person name="Kim J.-J."/>
            <person name="Kim K.H."/>
            <person name="Pangilinan J."/>
            <person name="Lipzen A."/>
            <person name="Riley R."/>
            <person name="Grigoriev I.V."/>
            <person name="Spatafora J.W."/>
            <person name="Choi I.-G."/>
        </authorList>
    </citation>
    <scope>NUCLEOTIDE SEQUENCE [LARGE SCALE GENOMIC DNA]</scope>
    <source>
        <strain evidence="7 8">KUC8140</strain>
    </source>
</reference>
<keyword evidence="3 6" id="KW-1133">Transmembrane helix</keyword>
<feature type="region of interest" description="Disordered" evidence="5">
    <location>
        <begin position="37"/>
        <end position="57"/>
    </location>
</feature>
<feature type="transmembrane region" description="Helical" evidence="6">
    <location>
        <begin position="295"/>
        <end position="313"/>
    </location>
</feature>
<keyword evidence="4 6" id="KW-0472">Membrane</keyword>
<sequence>MSSPLAIRAARKSVGVGNAAGSTPVTPRTRFVHTITPENSPSTSASTPFNWNATQGSKTPLQYSTPLRVKQLKKGENSKLGTPRRVIRKKSMKERLHAIPSDIMFQISLFPDNVPLPEPKVGARFIGGLMHFLHFCVRISSSRKAIEDAAPWDDYSGPSESWLDWTVPVSTTLLLASFFTAFKLFTAFKTYNLHLQNDPVASPRASFVSSNFDREPVEGPSIARRILGMIAHSWSVSWRFLFNMKPPVGRLGNFINTNRVQQLNVWNPGEFELHLFAIYSPVHALLWMATSFSNWILMFIIMGIVGTQTFLLANSYQGLVKDKSIIASEVLHEYNEKFVNPRVFPIRHDKAIMTNQAEFVDGWN</sequence>
<evidence type="ECO:0000256" key="1">
    <source>
        <dbReference type="ARBA" id="ARBA00004127"/>
    </source>
</evidence>
<name>A0A0H2RT08_9AGAM</name>
<evidence type="ECO:0000256" key="2">
    <source>
        <dbReference type="ARBA" id="ARBA00022692"/>
    </source>
</evidence>
<dbReference type="Proteomes" id="UP000053477">
    <property type="component" value="Unassembled WGS sequence"/>
</dbReference>
<evidence type="ECO:0000256" key="5">
    <source>
        <dbReference type="SAM" id="MobiDB-lite"/>
    </source>
</evidence>
<dbReference type="InParanoid" id="A0A0H2RT08"/>
<dbReference type="STRING" id="27342.A0A0H2RT08"/>
<accession>A0A0H2RT08</accession>
<dbReference type="InterPro" id="IPR018819">
    <property type="entry name" value="Nur1/Mug154"/>
</dbReference>
<keyword evidence="8" id="KW-1185">Reference proteome</keyword>
<organism evidence="7 8">
    <name type="scientific">Schizopora paradoxa</name>
    <dbReference type="NCBI Taxonomy" id="27342"/>
    <lineage>
        <taxon>Eukaryota</taxon>
        <taxon>Fungi</taxon>
        <taxon>Dikarya</taxon>
        <taxon>Basidiomycota</taxon>
        <taxon>Agaricomycotina</taxon>
        <taxon>Agaricomycetes</taxon>
        <taxon>Hymenochaetales</taxon>
        <taxon>Schizoporaceae</taxon>
        <taxon>Schizopora</taxon>
    </lineage>
</organism>
<dbReference type="PANTHER" id="PTHR28293:SF1">
    <property type="entry name" value="NUCLEAR RIM PROTEIN 1"/>
    <property type="match status" value="1"/>
</dbReference>
<gene>
    <name evidence="7" type="ORF">SCHPADRAFT_904933</name>
</gene>
<evidence type="ECO:0000256" key="3">
    <source>
        <dbReference type="ARBA" id="ARBA00022989"/>
    </source>
</evidence>
<evidence type="ECO:0000313" key="8">
    <source>
        <dbReference type="Proteomes" id="UP000053477"/>
    </source>
</evidence>
<protein>
    <recommendedName>
        <fullName evidence="9">Nuclear rim protein 1</fullName>
    </recommendedName>
</protein>
<dbReference type="Pfam" id="PF10332">
    <property type="entry name" value="DUF2418"/>
    <property type="match status" value="1"/>
</dbReference>
<evidence type="ECO:0000313" key="7">
    <source>
        <dbReference type="EMBL" id="KLO12588.1"/>
    </source>
</evidence>
<comment type="subcellular location">
    <subcellularLocation>
        <location evidence="1">Endomembrane system</location>
        <topology evidence="1">Multi-pass membrane protein</topology>
    </subcellularLocation>
</comment>
<proteinExistence type="predicted"/>
<dbReference type="PANTHER" id="PTHR28293">
    <property type="entry name" value="NUCLEAR RIM PROTEIN 1"/>
    <property type="match status" value="1"/>
</dbReference>
<dbReference type="OrthoDB" id="3363151at2759"/>
<evidence type="ECO:0000256" key="6">
    <source>
        <dbReference type="SAM" id="Phobius"/>
    </source>
</evidence>
<evidence type="ECO:0008006" key="9">
    <source>
        <dbReference type="Google" id="ProtNLM"/>
    </source>
</evidence>
<dbReference type="AlphaFoldDB" id="A0A0H2RT08"/>
<evidence type="ECO:0000256" key="4">
    <source>
        <dbReference type="ARBA" id="ARBA00023136"/>
    </source>
</evidence>
<dbReference type="GO" id="GO:0012505">
    <property type="term" value="C:endomembrane system"/>
    <property type="evidence" value="ECO:0007669"/>
    <property type="project" value="UniProtKB-SubCell"/>
</dbReference>
<dbReference type="GO" id="GO:0043007">
    <property type="term" value="P:maintenance of rDNA"/>
    <property type="evidence" value="ECO:0007669"/>
    <property type="project" value="TreeGrafter"/>
</dbReference>